<organism evidence="2 3">
    <name type="scientific">Pseudoalteromonas fenneropenaei</name>
    <dbReference type="NCBI Taxonomy" id="1737459"/>
    <lineage>
        <taxon>Bacteria</taxon>
        <taxon>Pseudomonadati</taxon>
        <taxon>Pseudomonadota</taxon>
        <taxon>Gammaproteobacteria</taxon>
        <taxon>Alteromonadales</taxon>
        <taxon>Pseudoalteromonadaceae</taxon>
        <taxon>Pseudoalteromonas</taxon>
    </lineage>
</organism>
<dbReference type="RefSeq" id="WP_377119841.1">
    <property type="nucleotide sequence ID" value="NZ_JBHRSD010000001.1"/>
</dbReference>
<keyword evidence="3" id="KW-1185">Reference proteome</keyword>
<sequence length="185" mass="20911">MIKALFTALLLYVGSTAAQVENTVAPLPSQTCESLPFNLEMVGIKFCLKPTVLSYVNVLYADRPAMSLLYNNEEVFIQVQTFANFTGGAQREVQLTASDYIKALKFKSIDKLNYTTLYQIHELSNSDDLQLYENKTWLVAVMQNEARLFKEALIVNKQSQQMLQIAGAFKHTSLTEFITKIQLPN</sequence>
<evidence type="ECO:0000256" key="1">
    <source>
        <dbReference type="SAM" id="SignalP"/>
    </source>
</evidence>
<gene>
    <name evidence="2" type="ORF">ACFOEE_00550</name>
</gene>
<evidence type="ECO:0008006" key="4">
    <source>
        <dbReference type="Google" id="ProtNLM"/>
    </source>
</evidence>
<protein>
    <recommendedName>
        <fullName evidence="4">DUF4154 domain-containing protein</fullName>
    </recommendedName>
</protein>
<reference evidence="3" key="1">
    <citation type="journal article" date="2019" name="Int. J. Syst. Evol. Microbiol.">
        <title>The Global Catalogue of Microorganisms (GCM) 10K type strain sequencing project: providing services to taxonomists for standard genome sequencing and annotation.</title>
        <authorList>
            <consortium name="The Broad Institute Genomics Platform"/>
            <consortium name="The Broad Institute Genome Sequencing Center for Infectious Disease"/>
            <person name="Wu L."/>
            <person name="Ma J."/>
        </authorList>
    </citation>
    <scope>NUCLEOTIDE SEQUENCE [LARGE SCALE GENOMIC DNA]</scope>
    <source>
        <strain evidence="3">KCTC 42730</strain>
    </source>
</reference>
<feature type="chain" id="PRO_5045533969" description="DUF4154 domain-containing protein" evidence="1">
    <location>
        <begin position="19"/>
        <end position="185"/>
    </location>
</feature>
<name>A0ABV7CET1_9GAMM</name>
<dbReference type="Proteomes" id="UP001595453">
    <property type="component" value="Unassembled WGS sequence"/>
</dbReference>
<feature type="signal peptide" evidence="1">
    <location>
        <begin position="1"/>
        <end position="18"/>
    </location>
</feature>
<proteinExistence type="predicted"/>
<comment type="caution">
    <text evidence="2">The sequence shown here is derived from an EMBL/GenBank/DDBJ whole genome shotgun (WGS) entry which is preliminary data.</text>
</comment>
<accession>A0ABV7CET1</accession>
<dbReference type="EMBL" id="JBHRSD010000001">
    <property type="protein sequence ID" value="MFC3031021.1"/>
    <property type="molecule type" value="Genomic_DNA"/>
</dbReference>
<keyword evidence="1" id="KW-0732">Signal</keyword>
<evidence type="ECO:0000313" key="3">
    <source>
        <dbReference type="Proteomes" id="UP001595453"/>
    </source>
</evidence>
<evidence type="ECO:0000313" key="2">
    <source>
        <dbReference type="EMBL" id="MFC3031021.1"/>
    </source>
</evidence>